<dbReference type="InterPro" id="IPR051349">
    <property type="entry name" value="Hydrogenase_assoc-protein"/>
</dbReference>
<dbReference type="GO" id="GO:0051536">
    <property type="term" value="F:iron-sulfur cluster binding"/>
    <property type="evidence" value="ECO:0007669"/>
    <property type="project" value="InterPro"/>
</dbReference>
<dbReference type="InterPro" id="IPR037024">
    <property type="entry name" value="NiFe_Hase_small_N_sf"/>
</dbReference>
<proteinExistence type="predicted"/>
<dbReference type="Gene3D" id="3.40.50.700">
    <property type="entry name" value="NADH:ubiquinone oxidoreductase-like, 20kDa subunit"/>
    <property type="match status" value="1"/>
</dbReference>
<dbReference type="EMBL" id="VNIQ01000005">
    <property type="protein sequence ID" value="TYQ02967.1"/>
    <property type="molecule type" value="Genomic_DNA"/>
</dbReference>
<name>A0A652YMZ1_NOCGL</name>
<dbReference type="PANTHER" id="PTHR42845:SF2">
    <property type="entry name" value="F420-NON-REDUCING HYDROGENASE VHU SUBUNIT G"/>
    <property type="match status" value="1"/>
</dbReference>
<organism evidence="2">
    <name type="scientific">Nocardia globerula</name>
    <dbReference type="NCBI Taxonomy" id="1818"/>
    <lineage>
        <taxon>Bacteria</taxon>
        <taxon>Bacillati</taxon>
        <taxon>Actinomycetota</taxon>
        <taxon>Actinomycetes</taxon>
        <taxon>Mycobacteriales</taxon>
        <taxon>Nocardiaceae</taxon>
        <taxon>Nocardia</taxon>
    </lineage>
</organism>
<protein>
    <submittedName>
        <fullName evidence="2">Coenzyme F420-reducing hydrogenase gamma subunit</fullName>
    </submittedName>
</protein>
<dbReference type="InterPro" id="IPR006137">
    <property type="entry name" value="NADH_UbQ_OxRdtase-like_20kDa"/>
</dbReference>
<gene>
    <name evidence="2" type="ORF">FNL38_105116</name>
</gene>
<sequence>MSTPTMAVWKFASCDGCQLTLLDCEDELLPLAETVHISHFLEMSSAVEVGPYDLSLVEGSITTAADVERIHRIRDNSEYLVTIGACATSGGIQALRNFADITEFMSVVYASPEYIDTLATATPIAAHVPVDFELRGCPIDRRQLLEVISSYLARRKPNIPDTSVCAECKRRGLTCVMVSDGPPCLGPVTHSGCGALCPAQSRGCYGCFGPSSDPNLTAMSGWLRICGMTDEGIERVFSTFNVSSPEFDGIRRDGQ</sequence>
<dbReference type="SUPFAM" id="SSF56770">
    <property type="entry name" value="HydA/Nqo6-like"/>
    <property type="match status" value="1"/>
</dbReference>
<comment type="caution">
    <text evidence="2">The sequence shown here is derived from an EMBL/GenBank/DDBJ whole genome shotgun (WGS) entry which is preliminary data.</text>
</comment>
<evidence type="ECO:0000259" key="1">
    <source>
        <dbReference type="Pfam" id="PF01058"/>
    </source>
</evidence>
<feature type="domain" description="NADH:ubiquinone oxidoreductase-like 20kDa subunit" evidence="1">
    <location>
        <begin position="14"/>
        <end position="149"/>
    </location>
</feature>
<accession>A0A652YMZ1</accession>
<dbReference type="AlphaFoldDB" id="A0A652YMZ1"/>
<reference evidence="2" key="1">
    <citation type="submission" date="2019-07" db="EMBL/GenBank/DDBJ databases">
        <title>Genomic Encyclopedia of Type Strains, Phase IV (KMG-IV): sequencing the most valuable type-strain genomes for metagenomic binning, comparative biology and taxonomic classification.</title>
        <authorList>
            <person name="Goeker M."/>
        </authorList>
    </citation>
    <scope>NUCLEOTIDE SEQUENCE</scope>
    <source>
        <strain evidence="2">DSM 44596</strain>
    </source>
</reference>
<dbReference type="PANTHER" id="PTHR42845">
    <property type="entry name" value="COENZYME F420-REDUCING HYDROGENASE, GAMMA SUBUNIT"/>
    <property type="match status" value="1"/>
</dbReference>
<evidence type="ECO:0000313" key="2">
    <source>
        <dbReference type="EMBL" id="TYQ02967.1"/>
    </source>
</evidence>
<dbReference type="Pfam" id="PF01058">
    <property type="entry name" value="Oxidored_q6"/>
    <property type="match status" value="1"/>
</dbReference>